<dbReference type="NCBIfam" id="TIGR01068">
    <property type="entry name" value="thioredoxin"/>
    <property type="match status" value="1"/>
</dbReference>
<reference evidence="7" key="2">
    <citation type="submission" date="2015-01" db="EMBL/GenBank/DDBJ databases">
        <title>Evolutionary Origins and Diversification of the Mycorrhizal Mutualists.</title>
        <authorList>
            <consortium name="DOE Joint Genome Institute"/>
            <consortium name="Mycorrhizal Genomics Consortium"/>
            <person name="Kohler A."/>
            <person name="Kuo A."/>
            <person name="Nagy L.G."/>
            <person name="Floudas D."/>
            <person name="Copeland A."/>
            <person name="Barry K.W."/>
            <person name="Cichocki N."/>
            <person name="Veneault-Fourrey C."/>
            <person name="LaButti K."/>
            <person name="Lindquist E.A."/>
            <person name="Lipzen A."/>
            <person name="Lundell T."/>
            <person name="Morin E."/>
            <person name="Murat C."/>
            <person name="Riley R."/>
            <person name="Ohm R."/>
            <person name="Sun H."/>
            <person name="Tunlid A."/>
            <person name="Henrissat B."/>
            <person name="Grigoriev I.V."/>
            <person name="Hibbett D.S."/>
            <person name="Martin F."/>
        </authorList>
    </citation>
    <scope>NUCLEOTIDE SEQUENCE [LARGE SCALE GENOMIC DNA]</scope>
    <source>
        <strain evidence="7">MAFF 305830</strain>
    </source>
</reference>
<dbReference type="PROSITE" id="PS00194">
    <property type="entry name" value="THIOREDOXIN_1"/>
    <property type="match status" value="1"/>
</dbReference>
<sequence>MNLTIRSAYPLLSTSRNALARSITPKFSQRRTKHYLAASAKAFEDRLQNHDGRLVVVDFYADWCGPCRMLSPILEKATSDTQYSNGKEVDLMTINTDDEGILAQKYKVASLPTVIAFRDGKQVDQFIGAAPAPTVQKWLKSLTS</sequence>
<keyword evidence="1" id="KW-0813">Transport</keyword>
<evidence type="ECO:0000256" key="2">
    <source>
        <dbReference type="ARBA" id="ARBA00022982"/>
    </source>
</evidence>
<evidence type="ECO:0000256" key="3">
    <source>
        <dbReference type="ARBA" id="ARBA00023157"/>
    </source>
</evidence>
<dbReference type="STRING" id="933852.A0A0C3B210"/>
<evidence type="ECO:0000313" key="6">
    <source>
        <dbReference type="EMBL" id="KIM30870.1"/>
    </source>
</evidence>
<dbReference type="PROSITE" id="PS51352">
    <property type="entry name" value="THIOREDOXIN_2"/>
    <property type="match status" value="1"/>
</dbReference>
<dbReference type="Pfam" id="PF00085">
    <property type="entry name" value="Thioredoxin"/>
    <property type="match status" value="1"/>
</dbReference>
<dbReference type="InterPro" id="IPR005746">
    <property type="entry name" value="Thioredoxin"/>
</dbReference>
<dbReference type="GO" id="GO:0005737">
    <property type="term" value="C:cytoplasm"/>
    <property type="evidence" value="ECO:0007669"/>
    <property type="project" value="TreeGrafter"/>
</dbReference>
<dbReference type="Gene3D" id="3.40.30.10">
    <property type="entry name" value="Glutaredoxin"/>
    <property type="match status" value="1"/>
</dbReference>
<dbReference type="EMBL" id="KN824283">
    <property type="protein sequence ID" value="KIM30870.1"/>
    <property type="molecule type" value="Genomic_DNA"/>
</dbReference>
<dbReference type="HOGENOM" id="CLU_090389_11_0_1"/>
<protein>
    <recommendedName>
        <fullName evidence="5">Thioredoxin domain-containing protein</fullName>
    </recommendedName>
</protein>
<proteinExistence type="predicted"/>
<dbReference type="GO" id="GO:0015035">
    <property type="term" value="F:protein-disulfide reductase activity"/>
    <property type="evidence" value="ECO:0007669"/>
    <property type="project" value="InterPro"/>
</dbReference>
<evidence type="ECO:0000256" key="4">
    <source>
        <dbReference type="ARBA" id="ARBA00023284"/>
    </source>
</evidence>
<keyword evidence="4" id="KW-0676">Redox-active center</keyword>
<reference evidence="6 7" key="1">
    <citation type="submission" date="2014-04" db="EMBL/GenBank/DDBJ databases">
        <authorList>
            <consortium name="DOE Joint Genome Institute"/>
            <person name="Kuo A."/>
            <person name="Zuccaro A."/>
            <person name="Kohler A."/>
            <person name="Nagy L.G."/>
            <person name="Floudas D."/>
            <person name="Copeland A."/>
            <person name="Barry K.W."/>
            <person name="Cichocki N."/>
            <person name="Veneault-Fourrey C."/>
            <person name="LaButti K."/>
            <person name="Lindquist E.A."/>
            <person name="Lipzen A."/>
            <person name="Lundell T."/>
            <person name="Morin E."/>
            <person name="Murat C."/>
            <person name="Sun H."/>
            <person name="Tunlid A."/>
            <person name="Henrissat B."/>
            <person name="Grigoriev I.V."/>
            <person name="Hibbett D.S."/>
            <person name="Martin F."/>
            <person name="Nordberg H.P."/>
            <person name="Cantor M.N."/>
            <person name="Hua S.X."/>
        </authorList>
    </citation>
    <scope>NUCLEOTIDE SEQUENCE [LARGE SCALE GENOMIC DNA]</scope>
    <source>
        <strain evidence="6 7">MAFF 305830</strain>
    </source>
</reference>
<dbReference type="InterPro" id="IPR036249">
    <property type="entry name" value="Thioredoxin-like_sf"/>
</dbReference>
<evidence type="ECO:0000313" key="7">
    <source>
        <dbReference type="Proteomes" id="UP000054097"/>
    </source>
</evidence>
<dbReference type="AlphaFoldDB" id="A0A0C3B210"/>
<name>A0A0C3B210_SERVB</name>
<keyword evidence="3" id="KW-1015">Disulfide bond</keyword>
<evidence type="ECO:0000259" key="5">
    <source>
        <dbReference type="PROSITE" id="PS51352"/>
    </source>
</evidence>
<accession>A0A0C3B210</accession>
<dbReference type="InterPro" id="IPR017937">
    <property type="entry name" value="Thioredoxin_CS"/>
</dbReference>
<keyword evidence="2" id="KW-0249">Electron transport</keyword>
<keyword evidence="7" id="KW-1185">Reference proteome</keyword>
<dbReference type="PANTHER" id="PTHR45663">
    <property type="entry name" value="GEO12009P1"/>
    <property type="match status" value="1"/>
</dbReference>
<dbReference type="Proteomes" id="UP000054097">
    <property type="component" value="Unassembled WGS sequence"/>
</dbReference>
<dbReference type="SUPFAM" id="SSF52833">
    <property type="entry name" value="Thioredoxin-like"/>
    <property type="match status" value="1"/>
</dbReference>
<dbReference type="PANTHER" id="PTHR45663:SF11">
    <property type="entry name" value="GEO12009P1"/>
    <property type="match status" value="1"/>
</dbReference>
<feature type="domain" description="Thioredoxin" evidence="5">
    <location>
        <begin position="36"/>
        <end position="144"/>
    </location>
</feature>
<dbReference type="InterPro" id="IPR013766">
    <property type="entry name" value="Thioredoxin_domain"/>
</dbReference>
<dbReference type="CDD" id="cd02947">
    <property type="entry name" value="TRX_family"/>
    <property type="match status" value="1"/>
</dbReference>
<organism evidence="6 7">
    <name type="scientific">Serendipita vermifera MAFF 305830</name>
    <dbReference type="NCBI Taxonomy" id="933852"/>
    <lineage>
        <taxon>Eukaryota</taxon>
        <taxon>Fungi</taxon>
        <taxon>Dikarya</taxon>
        <taxon>Basidiomycota</taxon>
        <taxon>Agaricomycotina</taxon>
        <taxon>Agaricomycetes</taxon>
        <taxon>Sebacinales</taxon>
        <taxon>Serendipitaceae</taxon>
        <taxon>Serendipita</taxon>
    </lineage>
</organism>
<gene>
    <name evidence="6" type="ORF">M408DRAFT_327814</name>
</gene>
<dbReference type="PRINTS" id="PR00421">
    <property type="entry name" value="THIOREDOXIN"/>
</dbReference>
<evidence type="ECO:0000256" key="1">
    <source>
        <dbReference type="ARBA" id="ARBA00022448"/>
    </source>
</evidence>
<dbReference type="OrthoDB" id="2121326at2759"/>